<accession>A0AAJ2J041</accession>
<sequence length="92" mass="10796">MSYTQTERNAIKKKAKELATILGDDFSDLENQSKDMQTDFFKEYSVEANNRVIQKLMDKKIKLIDEKQEPVKSKTFESAQPQHSQHQEMENN</sequence>
<name>A0AAJ2J041_9LACT</name>
<evidence type="ECO:0000313" key="2">
    <source>
        <dbReference type="EMBL" id="MDT2667589.1"/>
    </source>
</evidence>
<proteinExistence type="predicted"/>
<reference evidence="2" key="1">
    <citation type="submission" date="2023-03" db="EMBL/GenBank/DDBJ databases">
        <authorList>
            <person name="Shen W."/>
            <person name="Cai J."/>
        </authorList>
    </citation>
    <scope>NUCLEOTIDE SEQUENCE</scope>
    <source>
        <strain evidence="2">Y3</strain>
    </source>
</reference>
<comment type="caution">
    <text evidence="2">The sequence shown here is derived from an EMBL/GenBank/DDBJ whole genome shotgun (WGS) entry which is preliminary data.</text>
</comment>
<feature type="region of interest" description="Disordered" evidence="1">
    <location>
        <begin position="67"/>
        <end position="92"/>
    </location>
</feature>
<dbReference type="EMBL" id="JARPYC010000011">
    <property type="protein sequence ID" value="MDT2667589.1"/>
    <property type="molecule type" value="Genomic_DNA"/>
</dbReference>
<organism evidence="2 3">
    <name type="scientific">Lactococcus petauri</name>
    <dbReference type="NCBI Taxonomy" id="1940789"/>
    <lineage>
        <taxon>Bacteria</taxon>
        <taxon>Bacillati</taxon>
        <taxon>Bacillota</taxon>
        <taxon>Bacilli</taxon>
        <taxon>Lactobacillales</taxon>
        <taxon>Streptococcaceae</taxon>
        <taxon>Lactococcus</taxon>
    </lineage>
</organism>
<evidence type="ECO:0000313" key="3">
    <source>
        <dbReference type="Proteomes" id="UP001257962"/>
    </source>
</evidence>
<gene>
    <name evidence="2" type="ORF">P7D34_10240</name>
</gene>
<evidence type="ECO:0000256" key="1">
    <source>
        <dbReference type="SAM" id="MobiDB-lite"/>
    </source>
</evidence>
<dbReference type="RefSeq" id="WP_311795945.1">
    <property type="nucleotide sequence ID" value="NZ_JARPXT010000011.1"/>
</dbReference>
<dbReference type="AlphaFoldDB" id="A0AAJ2J041"/>
<protein>
    <submittedName>
        <fullName evidence="2">Uncharacterized protein</fullName>
    </submittedName>
</protein>
<dbReference type="Proteomes" id="UP001257962">
    <property type="component" value="Unassembled WGS sequence"/>
</dbReference>